<dbReference type="PANTHER" id="PTHR35525">
    <property type="entry name" value="BLL6575 PROTEIN"/>
    <property type="match status" value="1"/>
</dbReference>
<name>A0A1Z4EEW0_9MYCO</name>
<organism evidence="2 3">
    <name type="scientific">Mycobacterium shigaense</name>
    <dbReference type="NCBI Taxonomy" id="722731"/>
    <lineage>
        <taxon>Bacteria</taxon>
        <taxon>Bacillati</taxon>
        <taxon>Actinomycetota</taxon>
        <taxon>Actinomycetes</taxon>
        <taxon>Mycobacteriales</taxon>
        <taxon>Mycobacteriaceae</taxon>
        <taxon>Mycobacterium</taxon>
        <taxon>Mycobacterium simiae complex</taxon>
    </lineage>
</organism>
<dbReference type="InterPro" id="IPR021005">
    <property type="entry name" value="Znf_CGNR"/>
</dbReference>
<dbReference type="PANTHER" id="PTHR35525:SF3">
    <property type="entry name" value="BLL6575 PROTEIN"/>
    <property type="match status" value="1"/>
</dbReference>
<dbReference type="Pfam" id="PF07336">
    <property type="entry name" value="ABATE"/>
    <property type="match status" value="1"/>
</dbReference>
<dbReference type="Proteomes" id="UP000217736">
    <property type="component" value="Chromosome"/>
</dbReference>
<keyword evidence="3" id="KW-1185">Reference proteome</keyword>
<protein>
    <recommendedName>
        <fullName evidence="1">Zinc finger CGNR domain-containing protein</fullName>
    </recommendedName>
</protein>
<accession>A0A1Z4EEW0</accession>
<proteinExistence type="predicted"/>
<dbReference type="Gene3D" id="1.10.3300.10">
    <property type="entry name" value="Jann2411-like domain"/>
    <property type="match status" value="1"/>
</dbReference>
<gene>
    <name evidence="2" type="ORF">MSG_01292</name>
</gene>
<dbReference type="RefSeq" id="WP_118914442.1">
    <property type="nucleotide sequence ID" value="NZ_AP018164.1"/>
</dbReference>
<dbReference type="AlphaFoldDB" id="A0A1Z4EEW0"/>
<feature type="domain" description="Zinc finger CGNR" evidence="1">
    <location>
        <begin position="122"/>
        <end position="166"/>
    </location>
</feature>
<reference evidence="3" key="1">
    <citation type="submission" date="2017-06" db="EMBL/GenBank/DDBJ databases">
        <title>Complete Genome Sequence of Mycobacterium shigaense.</title>
        <authorList>
            <person name="Fukano H."/>
            <person name="Yoshida M."/>
            <person name="Kazumi Y."/>
            <person name="Ogura Y."/>
            <person name="Mitarai S."/>
            <person name="Hayashi T."/>
            <person name="Hoshino Y."/>
        </authorList>
    </citation>
    <scope>NUCLEOTIDE SEQUENCE [LARGE SCALE GENOMIC DNA]</scope>
    <source>
        <strain evidence="3">UN-152</strain>
    </source>
</reference>
<dbReference type="InterPro" id="IPR023286">
    <property type="entry name" value="ABATE_dom_sf"/>
</dbReference>
<dbReference type="InterPro" id="IPR010852">
    <property type="entry name" value="ABATE"/>
</dbReference>
<dbReference type="Pfam" id="PF11706">
    <property type="entry name" value="zf-CGNR"/>
    <property type="match status" value="1"/>
</dbReference>
<dbReference type="KEGG" id="mshg:MSG_01292"/>
<evidence type="ECO:0000313" key="2">
    <source>
        <dbReference type="EMBL" id="BAX91450.1"/>
    </source>
</evidence>
<evidence type="ECO:0000259" key="1">
    <source>
        <dbReference type="Pfam" id="PF11706"/>
    </source>
</evidence>
<dbReference type="SUPFAM" id="SSF160904">
    <property type="entry name" value="Jann2411-like"/>
    <property type="match status" value="1"/>
</dbReference>
<dbReference type="EMBL" id="AP018164">
    <property type="protein sequence ID" value="BAX91450.1"/>
    <property type="molecule type" value="Genomic_DNA"/>
</dbReference>
<evidence type="ECO:0000313" key="3">
    <source>
        <dbReference type="Proteomes" id="UP000217736"/>
    </source>
</evidence>
<sequence>MVTTPDEDVLLALLNTTPMVAGERTDVLADPARALAWLDRQSGAPGRDEDFEFLRATRDCLQQLISEGTGLAALAPALVGVSYRAAVGDNGITWELTLPTTRGVAARAVVAWDALERRSPGRIRPCENTAECSLFLIDHSKGNSARWCSMAGCGNRMKVRRHYERQRAAKCAD</sequence>